<dbReference type="Gene3D" id="3.40.50.1820">
    <property type="entry name" value="alpha/beta hydrolase"/>
    <property type="match status" value="1"/>
</dbReference>
<gene>
    <name evidence="4" type="ORF">DVH21_25845</name>
</gene>
<sequence length="296" mass="30951">MPTTIRSRTPVRALARLAVAALLATGGALAVPVAANAASPYERGPAPTNAILEASRGPFATSSINVSSLSVTGFGGGVIYYPTSTAEGTFGAVAISPGYTASWSSLSWLGPRIASHGFVVIGIETNTRLDQPDSRGRQLLAALDYLTQRSSVRGRIDSSRLAVAGHSMGGGGSLEAAAARPSLQAAVPLAPWNLDKTWSDVRVPTLIIGGESDSVAPVASHSIPFYNSIPASSEKAYLELNGASHFFPQTVNTPTAKQTVAWLKRFVDDDTRYEQFLCPGPTGSAIEEYRNTCPSS</sequence>
<dbReference type="InterPro" id="IPR029058">
    <property type="entry name" value="AB_hydrolase_fold"/>
</dbReference>
<dbReference type="InterPro" id="IPR050261">
    <property type="entry name" value="FrsA_esterase"/>
</dbReference>
<keyword evidence="2 4" id="KW-0378">Hydrolase</keyword>
<protein>
    <submittedName>
        <fullName evidence="4">Alpha/beta hydrolase</fullName>
    </submittedName>
</protein>
<dbReference type="Proteomes" id="UP000253958">
    <property type="component" value="Chromosome"/>
</dbReference>
<proteinExistence type="inferred from homology"/>
<dbReference type="AlphaFoldDB" id="A0A1C6S2S9"/>
<accession>A0A1C6S2S9</accession>
<name>A0A1C6S2S9_9ACTN</name>
<organism evidence="4 5">
    <name type="scientific">Micromonospora aurantiaca</name>
    <name type="common">nom. illeg.</name>
    <dbReference type="NCBI Taxonomy" id="47850"/>
    <lineage>
        <taxon>Bacteria</taxon>
        <taxon>Bacillati</taxon>
        <taxon>Actinomycetota</taxon>
        <taxon>Actinomycetes</taxon>
        <taxon>Micromonosporales</taxon>
        <taxon>Micromonosporaceae</taxon>
        <taxon>Micromonospora</taxon>
    </lineage>
</organism>
<evidence type="ECO:0000313" key="4">
    <source>
        <dbReference type="EMBL" id="AXH94658.1"/>
    </source>
</evidence>
<reference evidence="4 5" key="2">
    <citation type="submission" date="2018-08" db="EMBL/GenBank/DDBJ databases">
        <title>Streptomyces kandeliansis sp. nov., an endophytic bacterium isolated from mangrove plant.</title>
        <authorList>
            <person name="Wang R."/>
        </authorList>
    </citation>
    <scope>NUCLEOTIDE SEQUENCE [LARGE SCALE GENOMIC DNA]</scope>
    <source>
        <strain evidence="5">H14(2018)</strain>
    </source>
</reference>
<evidence type="ECO:0000256" key="2">
    <source>
        <dbReference type="ARBA" id="ARBA00022801"/>
    </source>
</evidence>
<dbReference type="RefSeq" id="WP_013476469.1">
    <property type="nucleotide sequence ID" value="NZ_CBDRIO010000011.1"/>
</dbReference>
<evidence type="ECO:0000313" key="5">
    <source>
        <dbReference type="Proteomes" id="UP000253958"/>
    </source>
</evidence>
<evidence type="ECO:0000259" key="3">
    <source>
        <dbReference type="Pfam" id="PF12740"/>
    </source>
</evidence>
<dbReference type="SUPFAM" id="SSF53474">
    <property type="entry name" value="alpha/beta-Hydrolases"/>
    <property type="match status" value="1"/>
</dbReference>
<dbReference type="Pfam" id="PF12740">
    <property type="entry name" value="PETase"/>
    <property type="match status" value="1"/>
</dbReference>
<dbReference type="EMBL" id="CP031263">
    <property type="protein sequence ID" value="AXH94658.1"/>
    <property type="molecule type" value="Genomic_DNA"/>
</dbReference>
<dbReference type="PANTHER" id="PTHR22946">
    <property type="entry name" value="DIENELACTONE HYDROLASE DOMAIN-CONTAINING PROTEIN-RELATED"/>
    <property type="match status" value="1"/>
</dbReference>
<evidence type="ECO:0000256" key="1">
    <source>
        <dbReference type="ARBA" id="ARBA00008645"/>
    </source>
</evidence>
<dbReference type="InterPro" id="IPR041127">
    <property type="entry name" value="PET_hydrolase/cutinase-like"/>
</dbReference>
<comment type="similarity">
    <text evidence="1">Belongs to the AB hydrolase superfamily.</text>
</comment>
<dbReference type="GO" id="GO:0052689">
    <property type="term" value="F:carboxylic ester hydrolase activity"/>
    <property type="evidence" value="ECO:0007669"/>
    <property type="project" value="UniProtKB-ARBA"/>
</dbReference>
<dbReference type="PANTHER" id="PTHR22946:SF9">
    <property type="entry name" value="POLYKETIDE TRANSFERASE AF380"/>
    <property type="match status" value="1"/>
</dbReference>
<reference evidence="4 5" key="1">
    <citation type="submission" date="2018-07" db="EMBL/GenBank/DDBJ databases">
        <authorList>
            <person name="Ye Y."/>
        </authorList>
    </citation>
    <scope>NUCLEOTIDE SEQUENCE [LARGE SCALE GENOMIC DNA]</scope>
    <source>
        <strain evidence="5">H14(2018)</strain>
    </source>
</reference>
<feature type="domain" description="PET hydrolase/cutinase-like" evidence="3">
    <location>
        <begin position="36"/>
        <end position="294"/>
    </location>
</feature>